<dbReference type="EMBL" id="JARPUR010000001">
    <property type="protein sequence ID" value="KAK4885875.1"/>
    <property type="molecule type" value="Genomic_DNA"/>
</dbReference>
<name>A0AAN7QAX9_9COLE</name>
<proteinExistence type="predicted"/>
<comment type="caution">
    <text evidence="1">The sequence shown here is derived from an EMBL/GenBank/DDBJ whole genome shotgun (WGS) entry which is preliminary data.</text>
</comment>
<accession>A0AAN7QAX9</accession>
<organism evidence="1 2">
    <name type="scientific">Aquatica leii</name>
    <dbReference type="NCBI Taxonomy" id="1421715"/>
    <lineage>
        <taxon>Eukaryota</taxon>
        <taxon>Metazoa</taxon>
        <taxon>Ecdysozoa</taxon>
        <taxon>Arthropoda</taxon>
        <taxon>Hexapoda</taxon>
        <taxon>Insecta</taxon>
        <taxon>Pterygota</taxon>
        <taxon>Neoptera</taxon>
        <taxon>Endopterygota</taxon>
        <taxon>Coleoptera</taxon>
        <taxon>Polyphaga</taxon>
        <taxon>Elateriformia</taxon>
        <taxon>Elateroidea</taxon>
        <taxon>Lampyridae</taxon>
        <taxon>Luciolinae</taxon>
        <taxon>Aquatica</taxon>
    </lineage>
</organism>
<keyword evidence="2" id="KW-1185">Reference proteome</keyword>
<reference evidence="2" key="1">
    <citation type="submission" date="2023-01" db="EMBL/GenBank/DDBJ databases">
        <title>Key to firefly adult light organ development and bioluminescence: homeobox transcription factors regulate luciferase expression and transportation to peroxisome.</title>
        <authorList>
            <person name="Fu X."/>
        </authorList>
    </citation>
    <scope>NUCLEOTIDE SEQUENCE [LARGE SCALE GENOMIC DNA]</scope>
</reference>
<dbReference type="Proteomes" id="UP001353858">
    <property type="component" value="Unassembled WGS sequence"/>
</dbReference>
<evidence type="ECO:0000313" key="2">
    <source>
        <dbReference type="Proteomes" id="UP001353858"/>
    </source>
</evidence>
<dbReference type="AlphaFoldDB" id="A0AAN7QAX9"/>
<gene>
    <name evidence="1" type="ORF">RN001_002146</name>
</gene>
<protein>
    <submittedName>
        <fullName evidence="1">Uncharacterized protein</fullName>
    </submittedName>
</protein>
<sequence length="114" mass="13062">MSVLCLPRRQYHVCVEDSVENMDLSLSAPNNEFLDHGEHSIVANDDGHYNIKNNTAFIHEAEIPPITIVQDPQFTEEEIMDMSTVISTKKGETDLNDNTQETQEHNSYLLWMLN</sequence>
<evidence type="ECO:0000313" key="1">
    <source>
        <dbReference type="EMBL" id="KAK4885875.1"/>
    </source>
</evidence>